<accession>A0A7R9KR25</accession>
<dbReference type="FunFam" id="3.40.47.10:FF:000024">
    <property type="entry name" value="3-oxoacyl-[acyl-carrier-protein] synthase, mitochondrial"/>
    <property type="match status" value="1"/>
</dbReference>
<dbReference type="PANTHER" id="PTHR11712">
    <property type="entry name" value="POLYKETIDE SYNTHASE-RELATED"/>
    <property type="match status" value="1"/>
</dbReference>
<dbReference type="InterPro" id="IPR000794">
    <property type="entry name" value="Beta-ketoacyl_synthase"/>
</dbReference>
<evidence type="ECO:0000256" key="13">
    <source>
        <dbReference type="ARBA" id="ARBA00049109"/>
    </source>
</evidence>
<evidence type="ECO:0000256" key="12">
    <source>
        <dbReference type="ARBA" id="ARBA00048506"/>
    </source>
</evidence>
<evidence type="ECO:0000256" key="15">
    <source>
        <dbReference type="ARBA" id="ARBA00049533"/>
    </source>
</evidence>
<dbReference type="PANTHER" id="PTHR11712:SF336">
    <property type="entry name" value="3-OXOACYL-[ACYL-CARRIER-PROTEIN] SYNTHASE, MITOCHONDRIAL"/>
    <property type="match status" value="1"/>
</dbReference>
<evidence type="ECO:0000256" key="7">
    <source>
        <dbReference type="ARBA" id="ARBA00023160"/>
    </source>
</evidence>
<dbReference type="Proteomes" id="UP000759131">
    <property type="component" value="Unassembled WGS sequence"/>
</dbReference>
<keyword evidence="22" id="KW-1185">Reference proteome</keyword>
<dbReference type="SUPFAM" id="SSF53901">
    <property type="entry name" value="Thiolase-like"/>
    <property type="match status" value="2"/>
</dbReference>
<evidence type="ECO:0000256" key="14">
    <source>
        <dbReference type="ARBA" id="ARBA00049449"/>
    </source>
</evidence>
<dbReference type="InterPro" id="IPR014030">
    <property type="entry name" value="Ketoacyl_synth_N"/>
</dbReference>
<evidence type="ECO:0000256" key="11">
    <source>
        <dbReference type="ARBA" id="ARBA00047578"/>
    </source>
</evidence>
<comment type="catalytic activity">
    <reaction evidence="13">
        <text>decanoyl-[ACP] + malonyl-[ACP] + H(+) = 3-oxododecanoyl-[ACP] + holo-[ACP] + CO2</text>
        <dbReference type="Rhea" id="RHEA:41868"/>
        <dbReference type="Rhea" id="RHEA-COMP:9623"/>
        <dbReference type="Rhea" id="RHEA-COMP:9640"/>
        <dbReference type="Rhea" id="RHEA-COMP:9641"/>
        <dbReference type="Rhea" id="RHEA-COMP:9685"/>
        <dbReference type="ChEBI" id="CHEBI:15378"/>
        <dbReference type="ChEBI" id="CHEBI:16526"/>
        <dbReference type="ChEBI" id="CHEBI:64479"/>
        <dbReference type="ChEBI" id="CHEBI:78449"/>
        <dbReference type="ChEBI" id="CHEBI:78468"/>
        <dbReference type="ChEBI" id="CHEBI:78469"/>
    </reaction>
    <physiologicalReaction direction="left-to-right" evidence="13">
        <dbReference type="Rhea" id="RHEA:41869"/>
    </physiologicalReaction>
</comment>
<dbReference type="InterPro" id="IPR014031">
    <property type="entry name" value="Ketoacyl_synth_C"/>
</dbReference>
<comment type="catalytic activity">
    <reaction evidence="11">
        <text>dodecanoyl-[ACP] + malonyl-[ACP] + H(+) = 3-oxotetradecanoyl-[ACP] + holo-[ACP] + CO2</text>
        <dbReference type="Rhea" id="RHEA:41884"/>
        <dbReference type="Rhea" id="RHEA-COMP:9623"/>
        <dbReference type="Rhea" id="RHEA-COMP:9644"/>
        <dbReference type="Rhea" id="RHEA-COMP:9645"/>
        <dbReference type="Rhea" id="RHEA-COMP:9685"/>
        <dbReference type="ChEBI" id="CHEBI:15378"/>
        <dbReference type="ChEBI" id="CHEBI:16526"/>
        <dbReference type="ChEBI" id="CHEBI:64479"/>
        <dbReference type="ChEBI" id="CHEBI:65264"/>
        <dbReference type="ChEBI" id="CHEBI:78449"/>
        <dbReference type="ChEBI" id="CHEBI:78473"/>
    </reaction>
    <physiologicalReaction direction="left-to-right" evidence="11">
        <dbReference type="Rhea" id="RHEA:41885"/>
    </physiologicalReaction>
</comment>
<dbReference type="Gene3D" id="3.40.47.10">
    <property type="match status" value="2"/>
</dbReference>
<keyword evidence="6" id="KW-0443">Lipid metabolism</keyword>
<comment type="catalytic activity">
    <reaction evidence="10">
        <text>tetradecanoyl-[ACP] + malonyl-[ACP] + H(+) = 3-oxohexadecanoyl-[ACP] + holo-[ACP] + CO2</text>
        <dbReference type="Rhea" id="RHEA:41900"/>
        <dbReference type="Rhea" id="RHEA-COMP:9623"/>
        <dbReference type="Rhea" id="RHEA-COMP:9648"/>
        <dbReference type="Rhea" id="RHEA-COMP:9649"/>
        <dbReference type="Rhea" id="RHEA-COMP:9685"/>
        <dbReference type="ChEBI" id="CHEBI:15378"/>
        <dbReference type="ChEBI" id="CHEBI:16526"/>
        <dbReference type="ChEBI" id="CHEBI:64479"/>
        <dbReference type="ChEBI" id="CHEBI:78449"/>
        <dbReference type="ChEBI" id="CHEBI:78477"/>
        <dbReference type="ChEBI" id="CHEBI:78478"/>
    </reaction>
    <physiologicalReaction direction="left-to-right" evidence="10">
        <dbReference type="Rhea" id="RHEA:41901"/>
    </physiologicalReaction>
</comment>
<evidence type="ECO:0000256" key="3">
    <source>
        <dbReference type="ARBA" id="ARBA00022516"/>
    </source>
</evidence>
<dbReference type="InterPro" id="IPR018201">
    <property type="entry name" value="Ketoacyl_synth_AS"/>
</dbReference>
<dbReference type="EMBL" id="OC859619">
    <property type="protein sequence ID" value="CAD7627782.1"/>
    <property type="molecule type" value="Genomic_DNA"/>
</dbReference>
<feature type="active site" description="For beta-ketoacyl synthase activity" evidence="18">
    <location>
        <position position="194"/>
    </location>
</feature>
<keyword evidence="5" id="KW-0276">Fatty acid metabolism</keyword>
<keyword evidence="4 17" id="KW-0808">Transferase</keyword>
<dbReference type="EMBL" id="CAJPIZ010005044">
    <property type="protein sequence ID" value="CAG2108212.1"/>
    <property type="molecule type" value="Genomic_DNA"/>
</dbReference>
<gene>
    <name evidence="21" type="ORF">OSB1V03_LOCUS8207</name>
</gene>
<dbReference type="InterPro" id="IPR016039">
    <property type="entry name" value="Thiolase-like"/>
</dbReference>
<evidence type="ECO:0000256" key="10">
    <source>
        <dbReference type="ARBA" id="ARBA00047451"/>
    </source>
</evidence>
<dbReference type="InterPro" id="IPR020841">
    <property type="entry name" value="PKS_Beta-ketoAc_synthase_dom"/>
</dbReference>
<dbReference type="GO" id="GO:0005739">
    <property type="term" value="C:mitochondrion"/>
    <property type="evidence" value="ECO:0007669"/>
    <property type="project" value="TreeGrafter"/>
</dbReference>
<comment type="similarity">
    <text evidence="2 17 19">Belongs to the thiolase-like superfamily. Beta-ketoacyl-ACP synthases family.</text>
</comment>
<dbReference type="Pfam" id="PF02801">
    <property type="entry name" value="Ketoacyl-synt_C"/>
    <property type="match status" value="1"/>
</dbReference>
<comment type="catalytic activity">
    <reaction evidence="14">
        <text>butanoyl-[ACP] + malonyl-[ACP] + H(+) = 3-oxohexanoyl-[ACP] + holo-[ACP] + CO2</text>
        <dbReference type="Rhea" id="RHEA:41820"/>
        <dbReference type="Rhea" id="RHEA-COMP:9623"/>
        <dbReference type="Rhea" id="RHEA-COMP:9628"/>
        <dbReference type="Rhea" id="RHEA-COMP:9629"/>
        <dbReference type="Rhea" id="RHEA-COMP:9685"/>
        <dbReference type="ChEBI" id="CHEBI:15378"/>
        <dbReference type="ChEBI" id="CHEBI:16526"/>
        <dbReference type="ChEBI" id="CHEBI:64479"/>
        <dbReference type="ChEBI" id="CHEBI:78449"/>
        <dbReference type="ChEBI" id="CHEBI:78454"/>
        <dbReference type="ChEBI" id="CHEBI:78456"/>
    </reaction>
    <physiologicalReaction direction="left-to-right" evidence="14">
        <dbReference type="Rhea" id="RHEA:41821"/>
    </physiologicalReaction>
</comment>
<evidence type="ECO:0000256" key="17">
    <source>
        <dbReference type="PIRNR" id="PIRNR000447"/>
    </source>
</evidence>
<proteinExistence type="inferred from homology"/>
<evidence type="ECO:0000256" key="1">
    <source>
        <dbReference type="ARBA" id="ARBA00005194"/>
    </source>
</evidence>
<keyword evidence="7 17" id="KW-0275">Fatty acid biosynthesis</keyword>
<evidence type="ECO:0000256" key="9">
    <source>
        <dbReference type="ARBA" id="ARBA00047394"/>
    </source>
</evidence>
<dbReference type="PROSITE" id="PS52004">
    <property type="entry name" value="KS3_2"/>
    <property type="match status" value="1"/>
</dbReference>
<dbReference type="PROSITE" id="PS00606">
    <property type="entry name" value="KS3_1"/>
    <property type="match status" value="1"/>
</dbReference>
<dbReference type="GO" id="GO:0006633">
    <property type="term" value="P:fatty acid biosynthetic process"/>
    <property type="evidence" value="ECO:0007669"/>
    <property type="project" value="UniProtKB-KW"/>
</dbReference>
<dbReference type="NCBIfam" id="NF005589">
    <property type="entry name" value="PRK07314.1"/>
    <property type="match status" value="1"/>
</dbReference>
<evidence type="ECO:0000259" key="20">
    <source>
        <dbReference type="PROSITE" id="PS52004"/>
    </source>
</evidence>
<evidence type="ECO:0000313" key="21">
    <source>
        <dbReference type="EMBL" id="CAD7627782.1"/>
    </source>
</evidence>
<dbReference type="OrthoDB" id="5334845at2759"/>
<comment type="catalytic activity">
    <reaction evidence="15">
        <text>octanoyl-[ACP] + malonyl-[ACP] + H(+) = 3-oxodecanoyl-[ACP] + holo-[ACP] + CO2</text>
        <dbReference type="Rhea" id="RHEA:41852"/>
        <dbReference type="Rhea" id="RHEA-COMP:9623"/>
        <dbReference type="Rhea" id="RHEA-COMP:9636"/>
        <dbReference type="Rhea" id="RHEA-COMP:9637"/>
        <dbReference type="Rhea" id="RHEA-COMP:9685"/>
        <dbReference type="ChEBI" id="CHEBI:15378"/>
        <dbReference type="ChEBI" id="CHEBI:16526"/>
        <dbReference type="ChEBI" id="CHEBI:64479"/>
        <dbReference type="ChEBI" id="CHEBI:78449"/>
        <dbReference type="ChEBI" id="CHEBI:78463"/>
        <dbReference type="ChEBI" id="CHEBI:78464"/>
    </reaction>
    <physiologicalReaction direction="left-to-right" evidence="15">
        <dbReference type="Rhea" id="RHEA:41853"/>
    </physiologicalReaction>
</comment>
<evidence type="ECO:0000256" key="4">
    <source>
        <dbReference type="ARBA" id="ARBA00022679"/>
    </source>
</evidence>
<name>A0A7R9KR25_9ACAR</name>
<evidence type="ECO:0000256" key="2">
    <source>
        <dbReference type="ARBA" id="ARBA00008467"/>
    </source>
</evidence>
<keyword evidence="3 17" id="KW-0444">Lipid biosynthesis</keyword>
<organism evidence="21">
    <name type="scientific">Medioppia subpectinata</name>
    <dbReference type="NCBI Taxonomy" id="1979941"/>
    <lineage>
        <taxon>Eukaryota</taxon>
        <taxon>Metazoa</taxon>
        <taxon>Ecdysozoa</taxon>
        <taxon>Arthropoda</taxon>
        <taxon>Chelicerata</taxon>
        <taxon>Arachnida</taxon>
        <taxon>Acari</taxon>
        <taxon>Acariformes</taxon>
        <taxon>Sarcoptiformes</taxon>
        <taxon>Oribatida</taxon>
        <taxon>Brachypylina</taxon>
        <taxon>Oppioidea</taxon>
        <taxon>Oppiidae</taxon>
        <taxon>Medioppia</taxon>
    </lineage>
</organism>
<dbReference type="AlphaFoldDB" id="A0A7R9KR25"/>
<dbReference type="NCBIfam" id="TIGR03150">
    <property type="entry name" value="fabF"/>
    <property type="match status" value="1"/>
</dbReference>
<evidence type="ECO:0000256" key="6">
    <source>
        <dbReference type="ARBA" id="ARBA00023098"/>
    </source>
</evidence>
<dbReference type="PIRSF" id="PIRSF000447">
    <property type="entry name" value="KAS_II"/>
    <property type="match status" value="1"/>
</dbReference>
<keyword evidence="8" id="KW-0012">Acyltransferase</keyword>
<protein>
    <recommendedName>
        <fullName evidence="17">3-oxoacyl-[acyl-carrier-protein] synthase</fullName>
    </recommendedName>
</protein>
<evidence type="ECO:0000256" key="16">
    <source>
        <dbReference type="ARBA" id="ARBA00054575"/>
    </source>
</evidence>
<evidence type="ECO:0000256" key="5">
    <source>
        <dbReference type="ARBA" id="ARBA00022832"/>
    </source>
</evidence>
<reference evidence="21" key="1">
    <citation type="submission" date="2020-11" db="EMBL/GenBank/DDBJ databases">
        <authorList>
            <person name="Tran Van P."/>
        </authorList>
    </citation>
    <scope>NUCLEOTIDE SEQUENCE</scope>
</reference>
<comment type="catalytic activity">
    <reaction evidence="9">
        <text>hexanoyl-[ACP] + malonyl-[ACP] + H(+) = 3-oxooctanoyl-[ACP] + holo-[ACP] + CO2</text>
        <dbReference type="Rhea" id="RHEA:41836"/>
        <dbReference type="Rhea" id="RHEA-COMP:9623"/>
        <dbReference type="Rhea" id="RHEA-COMP:9632"/>
        <dbReference type="Rhea" id="RHEA-COMP:9633"/>
        <dbReference type="Rhea" id="RHEA-COMP:9685"/>
        <dbReference type="ChEBI" id="CHEBI:15378"/>
        <dbReference type="ChEBI" id="CHEBI:16526"/>
        <dbReference type="ChEBI" id="CHEBI:64479"/>
        <dbReference type="ChEBI" id="CHEBI:78449"/>
        <dbReference type="ChEBI" id="CHEBI:78459"/>
        <dbReference type="ChEBI" id="CHEBI:78460"/>
    </reaction>
    <physiologicalReaction direction="left-to-right" evidence="9">
        <dbReference type="Rhea" id="RHEA:41837"/>
    </physiologicalReaction>
</comment>
<comment type="function">
    <text evidence="16">May play a role in the biosynthesis of lipoic acid as well as longer chain fatty acids required for optimal mitochondrial function.</text>
</comment>
<evidence type="ECO:0000313" key="22">
    <source>
        <dbReference type="Proteomes" id="UP000759131"/>
    </source>
</evidence>
<dbReference type="Pfam" id="PF00109">
    <property type="entry name" value="ketoacyl-synt"/>
    <property type="match status" value="1"/>
</dbReference>
<dbReference type="FunFam" id="3.40.47.10:FF:000015">
    <property type="entry name" value="3-oxoacyl-[acyl-carrier-protein] synthase, mitochondrial"/>
    <property type="match status" value="1"/>
</dbReference>
<dbReference type="GO" id="GO:0004315">
    <property type="term" value="F:3-oxoacyl-[acyl-carrier-protein] synthase activity"/>
    <property type="evidence" value="ECO:0007669"/>
    <property type="project" value="UniProtKB-EC"/>
</dbReference>
<feature type="domain" description="Ketosynthase family 3 (KS3)" evidence="20">
    <location>
        <begin position="30"/>
        <end position="442"/>
    </location>
</feature>
<evidence type="ECO:0000256" key="8">
    <source>
        <dbReference type="ARBA" id="ARBA00023315"/>
    </source>
</evidence>
<evidence type="ECO:0000256" key="18">
    <source>
        <dbReference type="PIRSR" id="PIRSR000447-1"/>
    </source>
</evidence>
<comment type="pathway">
    <text evidence="1">Lipid metabolism; fatty acid biosynthesis.</text>
</comment>
<dbReference type="SMART" id="SM00825">
    <property type="entry name" value="PKS_KS"/>
    <property type="match status" value="1"/>
</dbReference>
<evidence type="ECO:0000256" key="19">
    <source>
        <dbReference type="RuleBase" id="RU003694"/>
    </source>
</evidence>
<comment type="catalytic activity">
    <reaction evidence="12">
        <text>a fatty acyl-[ACP] + malonyl-[ACP] + H(+) = a 3-oxoacyl-[ACP] + holo-[ACP] + CO2</text>
        <dbReference type="Rhea" id="RHEA:22836"/>
        <dbReference type="Rhea" id="RHEA-COMP:9623"/>
        <dbReference type="Rhea" id="RHEA-COMP:9685"/>
        <dbReference type="Rhea" id="RHEA-COMP:9916"/>
        <dbReference type="Rhea" id="RHEA-COMP:14125"/>
        <dbReference type="ChEBI" id="CHEBI:15378"/>
        <dbReference type="ChEBI" id="CHEBI:16526"/>
        <dbReference type="ChEBI" id="CHEBI:64479"/>
        <dbReference type="ChEBI" id="CHEBI:78449"/>
        <dbReference type="ChEBI" id="CHEBI:78776"/>
        <dbReference type="ChEBI" id="CHEBI:138651"/>
        <dbReference type="EC" id="2.3.1.41"/>
    </reaction>
    <physiologicalReaction direction="left-to-right" evidence="12">
        <dbReference type="Rhea" id="RHEA:22837"/>
    </physiologicalReaction>
</comment>
<sequence length="445" mass="47696">MFNKLSAKVVKRLVGKCGNEWTGCRHSHEWCRVVVTGVGSVCPLGMGSDNVWKSLCEGECGVVRVMGEGYESIPCKIAAYVPTDASQLTQWFTANELRTLSKSTIYALIAAEEALSDAHWKPTTDKDRRDTGVAVGMGMIDMNEVVSNGMALQTKGFSRVSPHFVTKLLVNMPSGHISIKYGLTGPNHSVSTACTTGVHSIGDAFNFIQRGAAQVMVCGGTEAVISPLSVAAFARIRALCTKYNDRPSEASRPFDALRCGFVMGEGCGLVVLERLDHAINRNANIYAEIIGYGLSGDANHMTAPGEDGKGAIECMRASIADAGIRAEDITHINSHATSTPLGDKIELKAIKELFGEHSKNIMITSTKGSTGHLLGAAGSIEAIFTILSCYHSLVPPTINLQQPIDQELNIVTKAQKWQTERRVAITNSFGFGGTNASLVISNFIL</sequence>
<dbReference type="InterPro" id="IPR017568">
    <property type="entry name" value="3-oxoacyl-ACP_synth-2"/>
</dbReference>
<dbReference type="CDD" id="cd00834">
    <property type="entry name" value="KAS_I_II"/>
    <property type="match status" value="1"/>
</dbReference>